<keyword evidence="2" id="KW-1185">Reference proteome</keyword>
<gene>
    <name evidence="1" type="ORF">dnl_06960</name>
</gene>
<name>A0A975B493_9BACT</name>
<reference evidence="1" key="1">
    <citation type="journal article" date="2021" name="Microb. Physiol.">
        <title>Proteogenomic Insights into the Physiology of Marine, Sulfate-Reducing, Filamentous Desulfonema limicola and Desulfonema magnum.</title>
        <authorList>
            <person name="Schnaars V."/>
            <person name="Wohlbrand L."/>
            <person name="Scheve S."/>
            <person name="Hinrichs C."/>
            <person name="Reinhardt R."/>
            <person name="Rabus R."/>
        </authorList>
    </citation>
    <scope>NUCLEOTIDE SEQUENCE</scope>
    <source>
        <strain evidence="1">5ac10</strain>
    </source>
</reference>
<organism evidence="1 2">
    <name type="scientific">Desulfonema limicola</name>
    <dbReference type="NCBI Taxonomy" id="45656"/>
    <lineage>
        <taxon>Bacteria</taxon>
        <taxon>Pseudomonadati</taxon>
        <taxon>Thermodesulfobacteriota</taxon>
        <taxon>Desulfobacteria</taxon>
        <taxon>Desulfobacterales</taxon>
        <taxon>Desulfococcaceae</taxon>
        <taxon>Desulfonema</taxon>
    </lineage>
</organism>
<dbReference type="KEGG" id="dli:dnl_06960"/>
<proteinExistence type="predicted"/>
<evidence type="ECO:0000313" key="1">
    <source>
        <dbReference type="EMBL" id="QTA78474.1"/>
    </source>
</evidence>
<dbReference type="AlphaFoldDB" id="A0A975B493"/>
<dbReference type="Proteomes" id="UP000663720">
    <property type="component" value="Chromosome"/>
</dbReference>
<accession>A0A975B493</accession>
<sequence length="295" mass="34041">MSITVYNSDACCQVSIQCSDCTKGTAVFKKFANQMNLENAILWDAKTSEMIPGFWHFSFEDTLANQHFVVFTNSRYMIPNLIPVVPGRDLKGTENKPEFQKEISRQKSQQNRIIKPINQIQIEQEGMFLGKINPEKWAVKLIQGEKEKGYILLIDTLWDENLANFLDEFRNYDKKWRKYKGYTIWFAPFFGFMGHEHSAILGKHYHALVKTGIPPVQAAYGLSRVSQAVKANKFRLREYAYQLAGTDKKAAYDKNLLKIHSSSVFALNTETIKLGIMNPQYYIIDGKVHFWGNDE</sequence>
<dbReference type="EMBL" id="CP061799">
    <property type="protein sequence ID" value="QTA78474.1"/>
    <property type="molecule type" value="Genomic_DNA"/>
</dbReference>
<protein>
    <submittedName>
        <fullName evidence="1">Uncharacterized protein</fullName>
    </submittedName>
</protein>
<evidence type="ECO:0000313" key="2">
    <source>
        <dbReference type="Proteomes" id="UP000663720"/>
    </source>
</evidence>